<protein>
    <submittedName>
        <fullName evidence="1">Uncharacterized protein</fullName>
    </submittedName>
</protein>
<dbReference type="GeneID" id="29127025"/>
<accession>A0A140G701</accession>
<name>A0A140G701_9CAUD</name>
<dbReference type="OrthoDB" id="32265at10239"/>
<dbReference type="KEGG" id="vg:29127025"/>
<evidence type="ECO:0000313" key="1">
    <source>
        <dbReference type="EMBL" id="AMM44436.1"/>
    </source>
</evidence>
<sequence length="104" mass="11786">MGALATRYIHKPTEVLAVELTEDNLESVAGWVNGDIFQNPITSTMQSFFRIESRDSEFMAEVGDIVVLDNDEFFSMDKETFYEKYVTSESTNINGVWLTNPFSG</sequence>
<gene>
    <name evidence="1" type="primary">69</name>
    <name evidence="1" type="ORF">MUDCAT_69</name>
</gene>
<evidence type="ECO:0000313" key="2">
    <source>
        <dbReference type="Proteomes" id="UP000201625"/>
    </source>
</evidence>
<dbReference type="RefSeq" id="YP_009300758.1">
    <property type="nucleotide sequence ID" value="NC_031224.2"/>
</dbReference>
<reference evidence="1" key="1">
    <citation type="submission" date="2018-02" db="EMBL/GenBank/DDBJ databases">
        <authorList>
            <person name="Staples A.K."/>
            <person name="Oates E.A."/>
            <person name="Brown C.B."/>
            <person name="McDaniel C.M."/>
            <person name="Wathen K.E."/>
            <person name="Thompson A.R."/>
            <person name="Goedde M.A."/>
            <person name="Gaffney B."/>
            <person name="Rinehart C.A."/>
            <person name="King R.A."/>
            <person name="Bowman C.A."/>
            <person name="Russell D.A."/>
            <person name="Pope W.H."/>
            <person name="Jacobs-Sera D."/>
            <person name="Hendrix R.W."/>
            <person name="Hatfull G.F."/>
        </authorList>
    </citation>
    <scope>NUCLEOTIDE SEQUENCE</scope>
</reference>
<organism evidence="1 2">
    <name type="scientific">Arthrobacter phage Mudcat</name>
    <dbReference type="NCBI Taxonomy" id="1796997"/>
    <lineage>
        <taxon>Viruses</taxon>
        <taxon>Duplodnaviria</taxon>
        <taxon>Heunggongvirae</taxon>
        <taxon>Uroviricota</taxon>
        <taxon>Caudoviricetes</taxon>
        <taxon>Mudcatvirus</taxon>
        <taxon>Mudcatvirus mudcat</taxon>
    </lineage>
</organism>
<dbReference type="Proteomes" id="UP000201625">
    <property type="component" value="Segment"/>
</dbReference>
<keyword evidence="2" id="KW-1185">Reference proteome</keyword>
<dbReference type="EMBL" id="KU647628">
    <property type="protein sequence ID" value="AMM44436.1"/>
    <property type="molecule type" value="Genomic_DNA"/>
</dbReference>
<proteinExistence type="predicted"/>